<dbReference type="PANTHER" id="PTHR45138">
    <property type="entry name" value="REGULATORY COMPONENTS OF SENSORY TRANSDUCTION SYSTEM"/>
    <property type="match status" value="1"/>
</dbReference>
<keyword evidence="3" id="KW-1003">Cell membrane</keyword>
<evidence type="ECO:0000313" key="10">
    <source>
        <dbReference type="EMBL" id="WOT03897.1"/>
    </source>
</evidence>
<gene>
    <name evidence="10" type="ORF">RGE70_11145</name>
</gene>
<dbReference type="Gene3D" id="3.30.450.20">
    <property type="entry name" value="PAS domain"/>
    <property type="match status" value="1"/>
</dbReference>
<feature type="domain" description="GGDEF" evidence="9">
    <location>
        <begin position="581"/>
        <end position="718"/>
    </location>
</feature>
<dbReference type="EC" id="2.7.7.65" evidence="2"/>
<comment type="subcellular location">
    <subcellularLocation>
        <location evidence="1">Cell membrane</location>
        <topology evidence="1">Multi-pass membrane protein</topology>
    </subcellularLocation>
</comment>
<dbReference type="PROSITE" id="PS50887">
    <property type="entry name" value="GGDEF"/>
    <property type="match status" value="1"/>
</dbReference>
<feature type="transmembrane region" description="Helical" evidence="8">
    <location>
        <begin position="450"/>
        <end position="468"/>
    </location>
</feature>
<dbReference type="NCBIfam" id="TIGR00254">
    <property type="entry name" value="GGDEF"/>
    <property type="match status" value="1"/>
</dbReference>
<dbReference type="Proteomes" id="UP001529491">
    <property type="component" value="Chromosome"/>
</dbReference>
<dbReference type="InterPro" id="IPR029787">
    <property type="entry name" value="Nucleotide_cyclase"/>
</dbReference>
<sequence length="730" mass="81966">MDKFKQNKLLLASVLGFIGLVVNLFPIPLFSNILLILGNASYIISAALLGPVYGLYTALIAVSGLFISMESPHVYVMFSMEAVFLGALRRRGLFTLYASLFFWGLIGMPLFYVYATFFTELPSTHLPFIILKQGINGIIYTGIGSLVVILTPGFWYLKNRSKSKKRLTFNAQLTYAFTLIISLALLFAALLFNNQFVNRHQELLSQNIKESAHQVGALAQAHIDTHIQAINNAASVFSLHNISIEKQQLTLSKLHRMYPGFITMLKTNQQGILTAASPASRLTGSNQPTTNISVESRPYFTESFVNQKNFISPVFLSRSFANDPIIVISAPVYSPQSFHQPIGVLAGSLDLGQFKNIEHKNSQTKAQSIVLVDRKNRVIFGSRELGLSPLSDFNYTQKKNTSISELPTINIRTLDDMSAEFIYARYELDNQWTLYVLNPVRPLVQIVENMYITTFAILLISLLITFFITKVISTRLTLPLEAIASKFSDSNISNNYDDSINEESPKEVYALYLRLKQSKSQLISYQLELEEKVAIRTFELEQANSQLKLLAEKDSLTGLYNRRYAESQFTSIQDSCKRSDEAIAIAIMDLDHFKHINDTYGHLAGDMTLKAVSCLLEQDFKRDADIIVRYGGEEFLVIMPLCNALKIEAHLESFKQKLSQLVILKPGSDIEFNVTTSIGAVIANSSYSNSLEDWIKQADLNLYHAKNNGRNKLVFTTLPDPVRNGETEST</sequence>
<feature type="transmembrane region" description="Helical" evidence="8">
    <location>
        <begin position="137"/>
        <end position="157"/>
    </location>
</feature>
<reference evidence="10 11" key="1">
    <citation type="submission" date="2023-10" db="EMBL/GenBank/DDBJ databases">
        <title>Complete genome sequence of Shewanella sp. DAU334.</title>
        <authorList>
            <person name="Lee Y.-S."/>
            <person name="Jeong H.-R."/>
            <person name="Hwang E.-J."/>
            <person name="Choi Y.-L."/>
            <person name="Kim G.-D."/>
        </authorList>
    </citation>
    <scope>NUCLEOTIDE SEQUENCE [LARGE SCALE GENOMIC DNA]</scope>
    <source>
        <strain evidence="10 11">DAU334</strain>
    </source>
</reference>
<accession>A0ABZ0JVK0</accession>
<dbReference type="SUPFAM" id="SSF55073">
    <property type="entry name" value="Nucleotide cyclase"/>
    <property type="match status" value="1"/>
</dbReference>
<dbReference type="InterPro" id="IPR043128">
    <property type="entry name" value="Rev_trsase/Diguanyl_cyclase"/>
</dbReference>
<name>A0ABZ0JVK0_9GAMM</name>
<dbReference type="Gene3D" id="3.30.70.270">
    <property type="match status" value="1"/>
</dbReference>
<evidence type="ECO:0000256" key="8">
    <source>
        <dbReference type="SAM" id="Phobius"/>
    </source>
</evidence>
<dbReference type="InterPro" id="IPR050469">
    <property type="entry name" value="Diguanylate_Cyclase"/>
</dbReference>
<comment type="catalytic activity">
    <reaction evidence="7">
        <text>2 GTP = 3',3'-c-di-GMP + 2 diphosphate</text>
        <dbReference type="Rhea" id="RHEA:24898"/>
        <dbReference type="ChEBI" id="CHEBI:33019"/>
        <dbReference type="ChEBI" id="CHEBI:37565"/>
        <dbReference type="ChEBI" id="CHEBI:58805"/>
        <dbReference type="EC" id="2.7.7.65"/>
    </reaction>
</comment>
<dbReference type="SMART" id="SM00267">
    <property type="entry name" value="GGDEF"/>
    <property type="match status" value="1"/>
</dbReference>
<dbReference type="CDD" id="cd01949">
    <property type="entry name" value="GGDEF"/>
    <property type="match status" value="1"/>
</dbReference>
<dbReference type="Pfam" id="PF00990">
    <property type="entry name" value="GGDEF"/>
    <property type="match status" value="1"/>
</dbReference>
<keyword evidence="10" id="KW-0548">Nucleotidyltransferase</keyword>
<evidence type="ECO:0000256" key="5">
    <source>
        <dbReference type="ARBA" id="ARBA00022989"/>
    </source>
</evidence>
<evidence type="ECO:0000256" key="6">
    <source>
        <dbReference type="ARBA" id="ARBA00023136"/>
    </source>
</evidence>
<evidence type="ECO:0000313" key="11">
    <source>
        <dbReference type="Proteomes" id="UP001529491"/>
    </source>
</evidence>
<feature type="transmembrane region" description="Helical" evidence="8">
    <location>
        <begin position="169"/>
        <end position="192"/>
    </location>
</feature>
<organism evidence="10 11">
    <name type="scientific">Shewanella youngdeokensis</name>
    <dbReference type="NCBI Taxonomy" id="2999068"/>
    <lineage>
        <taxon>Bacteria</taxon>
        <taxon>Pseudomonadati</taxon>
        <taxon>Pseudomonadota</taxon>
        <taxon>Gammaproteobacteria</taxon>
        <taxon>Alteromonadales</taxon>
        <taxon>Shewanellaceae</taxon>
        <taxon>Shewanella</taxon>
    </lineage>
</organism>
<dbReference type="GO" id="GO:0052621">
    <property type="term" value="F:diguanylate cyclase activity"/>
    <property type="evidence" value="ECO:0007669"/>
    <property type="project" value="UniProtKB-EC"/>
</dbReference>
<dbReference type="Pfam" id="PF02743">
    <property type="entry name" value="dCache_1"/>
    <property type="match status" value="1"/>
</dbReference>
<keyword evidence="11" id="KW-1185">Reference proteome</keyword>
<dbReference type="InterPro" id="IPR000160">
    <property type="entry name" value="GGDEF_dom"/>
</dbReference>
<evidence type="ECO:0000256" key="3">
    <source>
        <dbReference type="ARBA" id="ARBA00022475"/>
    </source>
</evidence>
<protein>
    <recommendedName>
        <fullName evidence="2">diguanylate cyclase</fullName>
        <ecNumber evidence="2">2.7.7.65</ecNumber>
    </recommendedName>
</protein>
<evidence type="ECO:0000256" key="1">
    <source>
        <dbReference type="ARBA" id="ARBA00004651"/>
    </source>
</evidence>
<proteinExistence type="predicted"/>
<evidence type="ECO:0000256" key="2">
    <source>
        <dbReference type="ARBA" id="ARBA00012528"/>
    </source>
</evidence>
<evidence type="ECO:0000256" key="7">
    <source>
        <dbReference type="ARBA" id="ARBA00034247"/>
    </source>
</evidence>
<evidence type="ECO:0000259" key="9">
    <source>
        <dbReference type="PROSITE" id="PS50887"/>
    </source>
</evidence>
<dbReference type="CDD" id="cd12914">
    <property type="entry name" value="PDC1_DGC_like"/>
    <property type="match status" value="1"/>
</dbReference>
<dbReference type="PANTHER" id="PTHR45138:SF9">
    <property type="entry name" value="DIGUANYLATE CYCLASE DGCM-RELATED"/>
    <property type="match status" value="1"/>
</dbReference>
<dbReference type="EMBL" id="CP136522">
    <property type="protein sequence ID" value="WOT03897.1"/>
    <property type="molecule type" value="Genomic_DNA"/>
</dbReference>
<feature type="transmembrane region" description="Helical" evidence="8">
    <location>
        <begin position="9"/>
        <end position="30"/>
    </location>
</feature>
<keyword evidence="10" id="KW-0808">Transferase</keyword>
<keyword evidence="6 8" id="KW-0472">Membrane</keyword>
<feature type="transmembrane region" description="Helical" evidence="8">
    <location>
        <begin position="94"/>
        <end position="117"/>
    </location>
</feature>
<evidence type="ECO:0000256" key="4">
    <source>
        <dbReference type="ARBA" id="ARBA00022692"/>
    </source>
</evidence>
<keyword evidence="5 8" id="KW-1133">Transmembrane helix</keyword>
<feature type="transmembrane region" description="Helical" evidence="8">
    <location>
        <begin position="42"/>
        <end position="67"/>
    </location>
</feature>
<dbReference type="InterPro" id="IPR033479">
    <property type="entry name" value="dCache_1"/>
</dbReference>
<keyword evidence="4 8" id="KW-0812">Transmembrane</keyword>
<dbReference type="RefSeq" id="WP_310471528.1">
    <property type="nucleotide sequence ID" value="NZ_CP136522.1"/>
</dbReference>